<sequence length="214" mass="24065">MRAVIPYKKENAKSRLSTVMTKEQREIFVEKMLLDVVATLRKGGIRNIDIITTNACDVKKEVKANIIEDDTDLNDCLNKYLSQKEEPILIIMADLPLVKFSHIKDIVSSKPDVTIVPGKGGGTNILFIRKPENFRVKYYGSSFENHCMIAAQQNLSIGVYDSFLASTDIDEPQDITELLLHGQGIAKDYAEKRFGKKEGKGRVKISPFNEIPMS</sequence>
<dbReference type="InterPro" id="IPR029044">
    <property type="entry name" value="Nucleotide-diphossugar_trans"/>
</dbReference>
<dbReference type="STRING" id="2177.BHR79_05670"/>
<protein>
    <recommendedName>
        <fullName evidence="5">2-phospho-L-lactate guanylyltransferase</fullName>
        <shortName evidence="5">LP guanylyltransferase</shortName>
        <ecNumber evidence="5">2.7.7.68</ecNumber>
    </recommendedName>
</protein>
<dbReference type="GO" id="GO:0043814">
    <property type="term" value="F:phospholactate guanylyltransferase activity"/>
    <property type="evidence" value="ECO:0007669"/>
    <property type="project" value="UniProtKB-EC"/>
</dbReference>
<comment type="similarity">
    <text evidence="5">Belongs to the CofC family.</text>
</comment>
<dbReference type="AlphaFoldDB" id="A0A1L3Q2B8"/>
<dbReference type="Gene3D" id="6.10.140.50">
    <property type="match status" value="1"/>
</dbReference>
<keyword evidence="4 5" id="KW-0342">GTP-binding</keyword>
<reference evidence="7 11" key="3">
    <citation type="submission" date="2018-10" db="EMBL/GenBank/DDBJ databases">
        <title>Cultivation of a novel Methanohalophilus strain from Kebrit Deep of the Red Sea and a genomic comparison of members of the genus Methanohalophilus.</title>
        <authorList>
            <person name="Guan Y."/>
            <person name="Ngugi D.K."/>
            <person name="Stingl U."/>
        </authorList>
    </citation>
    <scope>NUCLEOTIDE SEQUENCE [LARGE SCALE GENOMIC DNA]</scope>
    <source>
        <strain evidence="7 11">DSM 3094</strain>
    </source>
</reference>
<keyword evidence="9" id="KW-1185">Reference proteome</keyword>
<comment type="pathway">
    <text evidence="5">Cofactor biosynthesis; coenzyme F420 biosynthesis.</text>
</comment>
<evidence type="ECO:0000256" key="1">
    <source>
        <dbReference type="ARBA" id="ARBA00022679"/>
    </source>
</evidence>
<evidence type="ECO:0000313" key="7">
    <source>
        <dbReference type="EMBL" id="RNI09918.1"/>
    </source>
</evidence>
<dbReference type="UniPathway" id="UPA00071"/>
<dbReference type="GO" id="GO:0005525">
    <property type="term" value="F:GTP binding"/>
    <property type="evidence" value="ECO:0007669"/>
    <property type="project" value="UniProtKB-KW"/>
</dbReference>
<evidence type="ECO:0000313" key="6">
    <source>
        <dbReference type="EMBL" id="APH39026.1"/>
    </source>
</evidence>
<gene>
    <name evidence="5 7" type="primary">cofC</name>
    <name evidence="6" type="ORF">BHR79_05670</name>
    <name evidence="7" type="ORF">EFE40_04580</name>
    <name evidence="8" type="ORF">SAMN04515625_1843</name>
</gene>
<dbReference type="Pfam" id="PF01983">
    <property type="entry name" value="CofC"/>
    <property type="match status" value="1"/>
</dbReference>
<keyword evidence="3 5" id="KW-0547">Nucleotide-binding</keyword>
<keyword evidence="1 5" id="KW-0808">Transferase</keyword>
<accession>A0A1L3Q2B8</accession>
<dbReference type="Proteomes" id="UP000186879">
    <property type="component" value="Chromosome"/>
</dbReference>
<comment type="catalytic activity">
    <reaction evidence="5">
        <text>(2S)-2-phospholactate + GTP + H(+) = (2S)-lactyl-2-diphospho-5'-guanosine + diphosphate</text>
        <dbReference type="Rhea" id="RHEA:63424"/>
        <dbReference type="ChEBI" id="CHEBI:15378"/>
        <dbReference type="ChEBI" id="CHEBI:33019"/>
        <dbReference type="ChEBI" id="CHEBI:37565"/>
        <dbReference type="ChEBI" id="CHEBI:59435"/>
        <dbReference type="ChEBI" id="CHEBI:59906"/>
        <dbReference type="EC" id="2.7.7.68"/>
    </reaction>
</comment>
<dbReference type="Proteomes" id="UP000198669">
    <property type="component" value="Unassembled WGS sequence"/>
</dbReference>
<comment type="function">
    <text evidence="5">Guanylyltransferase that catalyzes the activation of (2S)-2-phospholactate (2-PL) as (2S)-lactyl-2-diphospho-5'-guanosine, via the condensation of 2-PL with GTP. It is involved in the biosynthesis of coenzyme F420, a hydride carrier cofactor.</text>
</comment>
<dbReference type="Proteomes" id="UP000267921">
    <property type="component" value="Unassembled WGS sequence"/>
</dbReference>
<dbReference type="EMBL" id="CP017921">
    <property type="protein sequence ID" value="APH39026.1"/>
    <property type="molecule type" value="Genomic_DNA"/>
</dbReference>
<proteinExistence type="inferred from homology"/>
<evidence type="ECO:0000313" key="8">
    <source>
        <dbReference type="EMBL" id="SDW90699.1"/>
    </source>
</evidence>
<keyword evidence="2 5" id="KW-0548">Nucleotidyltransferase</keyword>
<evidence type="ECO:0000313" key="9">
    <source>
        <dbReference type="Proteomes" id="UP000186879"/>
    </source>
</evidence>
<dbReference type="Gene3D" id="3.90.550.10">
    <property type="entry name" value="Spore Coat Polysaccharide Biosynthesis Protein SpsA, Chain A"/>
    <property type="match status" value="1"/>
</dbReference>
<comment type="subunit">
    <text evidence="5">Homodimer.</text>
</comment>
<evidence type="ECO:0000256" key="4">
    <source>
        <dbReference type="ARBA" id="ARBA00023134"/>
    </source>
</evidence>
<name>A0A1L3Q2B8_9EURY</name>
<evidence type="ECO:0000256" key="2">
    <source>
        <dbReference type="ARBA" id="ARBA00022695"/>
    </source>
</evidence>
<evidence type="ECO:0000256" key="5">
    <source>
        <dbReference type="HAMAP-Rule" id="MF_02114"/>
    </source>
</evidence>
<reference evidence="6 9" key="1">
    <citation type="submission" date="2016-10" db="EMBL/GenBank/DDBJ databases">
        <title>Methanohalophilus halophilus.</title>
        <authorList>
            <person name="L'haridon S."/>
        </authorList>
    </citation>
    <scope>NUCLEOTIDE SEQUENCE [LARGE SCALE GENOMIC DNA]</scope>
    <source>
        <strain evidence="6 9">Z-7982</strain>
    </source>
</reference>
<dbReference type="GO" id="GO:0052645">
    <property type="term" value="P:F420-0 metabolic process"/>
    <property type="evidence" value="ECO:0007669"/>
    <property type="project" value="UniProtKB-UniRule"/>
</dbReference>
<dbReference type="GeneID" id="30583234"/>
<evidence type="ECO:0000256" key="3">
    <source>
        <dbReference type="ARBA" id="ARBA00022741"/>
    </source>
</evidence>
<dbReference type="EMBL" id="RJJG01000003">
    <property type="protein sequence ID" value="RNI09918.1"/>
    <property type="molecule type" value="Genomic_DNA"/>
</dbReference>
<dbReference type="HAMAP" id="MF_02114">
    <property type="entry name" value="CofC"/>
    <property type="match status" value="1"/>
</dbReference>
<dbReference type="RefSeq" id="WP_072561464.1">
    <property type="nucleotide sequence ID" value="NZ_CP017921.1"/>
</dbReference>
<evidence type="ECO:0000313" key="11">
    <source>
        <dbReference type="Proteomes" id="UP000267921"/>
    </source>
</evidence>
<reference evidence="8 10" key="2">
    <citation type="submission" date="2016-10" db="EMBL/GenBank/DDBJ databases">
        <authorList>
            <person name="de Groot N.N."/>
        </authorList>
    </citation>
    <scope>NUCLEOTIDE SEQUENCE [LARGE SCALE GENOMIC DNA]</scope>
    <source>
        <strain evidence="8 10">Z-7982</strain>
    </source>
</reference>
<dbReference type="PANTHER" id="PTHR40392">
    <property type="entry name" value="2-PHOSPHO-L-LACTATE GUANYLYLTRANSFERASE"/>
    <property type="match status" value="1"/>
</dbReference>
<dbReference type="InterPro" id="IPR002835">
    <property type="entry name" value="CofC"/>
</dbReference>
<dbReference type="EC" id="2.7.7.68" evidence="5"/>
<dbReference type="NCBIfam" id="TIGR03552">
    <property type="entry name" value="F420_cofC"/>
    <property type="match status" value="1"/>
</dbReference>
<evidence type="ECO:0000313" key="10">
    <source>
        <dbReference type="Proteomes" id="UP000198669"/>
    </source>
</evidence>
<dbReference type="OrthoDB" id="11179at2157"/>
<dbReference type="SUPFAM" id="SSF53448">
    <property type="entry name" value="Nucleotide-diphospho-sugar transferases"/>
    <property type="match status" value="1"/>
</dbReference>
<dbReference type="PANTHER" id="PTHR40392:SF1">
    <property type="entry name" value="2-PHOSPHO-L-LACTATE GUANYLYLTRANSFERASE"/>
    <property type="match status" value="1"/>
</dbReference>
<dbReference type="EMBL" id="FNMU01000006">
    <property type="protein sequence ID" value="SDW90699.1"/>
    <property type="molecule type" value="Genomic_DNA"/>
</dbReference>
<dbReference type="KEGG" id="mhaz:BHR79_05670"/>
<organism evidence="6 9">
    <name type="scientific">Methanohalophilus halophilus</name>
    <dbReference type="NCBI Taxonomy" id="2177"/>
    <lineage>
        <taxon>Archaea</taxon>
        <taxon>Methanobacteriati</taxon>
        <taxon>Methanobacteriota</taxon>
        <taxon>Stenosarchaea group</taxon>
        <taxon>Methanomicrobia</taxon>
        <taxon>Methanosarcinales</taxon>
        <taxon>Methanosarcinaceae</taxon>
        <taxon>Methanohalophilus</taxon>
    </lineage>
</organism>